<name>A0A3P6B3R9_BRAOL</name>
<accession>A0A3P6B3R9</accession>
<organism evidence="2">
    <name type="scientific">Brassica oleracea</name>
    <name type="common">Wild cabbage</name>
    <dbReference type="NCBI Taxonomy" id="3712"/>
    <lineage>
        <taxon>Eukaryota</taxon>
        <taxon>Viridiplantae</taxon>
        <taxon>Streptophyta</taxon>
        <taxon>Embryophyta</taxon>
        <taxon>Tracheophyta</taxon>
        <taxon>Spermatophyta</taxon>
        <taxon>Magnoliopsida</taxon>
        <taxon>eudicotyledons</taxon>
        <taxon>Gunneridae</taxon>
        <taxon>Pentapetalae</taxon>
        <taxon>rosids</taxon>
        <taxon>malvids</taxon>
        <taxon>Brassicales</taxon>
        <taxon>Brassicaceae</taxon>
        <taxon>Brassiceae</taxon>
        <taxon>Brassica</taxon>
    </lineage>
</organism>
<feature type="region of interest" description="Disordered" evidence="1">
    <location>
        <begin position="45"/>
        <end position="66"/>
    </location>
</feature>
<proteinExistence type="predicted"/>
<evidence type="ECO:0000256" key="1">
    <source>
        <dbReference type="SAM" id="MobiDB-lite"/>
    </source>
</evidence>
<evidence type="ECO:0000313" key="2">
    <source>
        <dbReference type="EMBL" id="VDC99642.1"/>
    </source>
</evidence>
<sequence length="66" mass="7879">MLETQGQMYLTVQRNGGRIPKKTMLKELKTKLMKERAKQLIKLTRPKSRLKAQPTKQRRRLKTTRN</sequence>
<protein>
    <submittedName>
        <fullName evidence="2">Uncharacterized protein</fullName>
    </submittedName>
</protein>
<dbReference type="AlphaFoldDB" id="A0A3P6B3R9"/>
<gene>
    <name evidence="2" type="ORF">BOLC3T20641H</name>
</gene>
<reference evidence="2" key="1">
    <citation type="submission" date="2018-11" db="EMBL/GenBank/DDBJ databases">
        <authorList>
            <consortium name="Genoscope - CEA"/>
            <person name="William W."/>
        </authorList>
    </citation>
    <scope>NUCLEOTIDE SEQUENCE</scope>
</reference>
<dbReference type="EMBL" id="LR031872">
    <property type="protein sequence ID" value="VDC99642.1"/>
    <property type="molecule type" value="Genomic_DNA"/>
</dbReference>